<organism evidence="1 2">
    <name type="scientific">Mucilaginibacter polytrichastri</name>
    <dbReference type="NCBI Taxonomy" id="1302689"/>
    <lineage>
        <taxon>Bacteria</taxon>
        <taxon>Pseudomonadati</taxon>
        <taxon>Bacteroidota</taxon>
        <taxon>Sphingobacteriia</taxon>
        <taxon>Sphingobacteriales</taxon>
        <taxon>Sphingobacteriaceae</taxon>
        <taxon>Mucilaginibacter</taxon>
    </lineage>
</organism>
<sequence length="94" mass="11055">MDRSKPLSDFFTAIEKDGRIGITHIGIYAALLKYRIDKGFVNPIYVFRRDIMHIAKISWPNTFYKCVNDLSEYGYIKYEASFNKNEGSRIYFPD</sequence>
<proteinExistence type="predicted"/>
<dbReference type="STRING" id="1302689.RG47T_1125"/>
<dbReference type="RefSeq" id="WP_074488477.1">
    <property type="nucleotide sequence ID" value="NZ_FPAM01000002.1"/>
</dbReference>
<dbReference type="Proteomes" id="UP000186720">
    <property type="component" value="Unassembled WGS sequence"/>
</dbReference>
<dbReference type="OrthoDB" id="1442826at2"/>
<evidence type="ECO:0000313" key="2">
    <source>
        <dbReference type="Proteomes" id="UP000186720"/>
    </source>
</evidence>
<comment type="caution">
    <text evidence="1">The sequence shown here is derived from an EMBL/GenBank/DDBJ whole genome shotgun (WGS) entry which is preliminary data.</text>
</comment>
<gene>
    <name evidence="1" type="ORF">RG47T_1125</name>
</gene>
<protein>
    <recommendedName>
        <fullName evidence="3">Lin1244/Lin1753-like N-terminal domain-containing protein</fullName>
    </recommendedName>
</protein>
<accession>A0A1Q5ZV70</accession>
<keyword evidence="2" id="KW-1185">Reference proteome</keyword>
<name>A0A1Q5ZV70_9SPHI</name>
<evidence type="ECO:0000313" key="1">
    <source>
        <dbReference type="EMBL" id="OKS85679.1"/>
    </source>
</evidence>
<dbReference type="AlphaFoldDB" id="A0A1Q5ZV70"/>
<dbReference type="EMBL" id="MPPL01000001">
    <property type="protein sequence ID" value="OKS85679.1"/>
    <property type="molecule type" value="Genomic_DNA"/>
</dbReference>
<reference evidence="1 2" key="1">
    <citation type="submission" date="2016-11" db="EMBL/GenBank/DDBJ databases">
        <title>Whole Genome Sequencing of Mucilaginibacter polytrichastri RG4-7(T) isolated from the moss sample.</title>
        <authorList>
            <person name="Li Y."/>
        </authorList>
    </citation>
    <scope>NUCLEOTIDE SEQUENCE [LARGE SCALE GENOMIC DNA]</scope>
    <source>
        <strain evidence="1 2">RG4-7</strain>
    </source>
</reference>
<evidence type="ECO:0008006" key="3">
    <source>
        <dbReference type="Google" id="ProtNLM"/>
    </source>
</evidence>